<dbReference type="SUPFAM" id="SSF47090">
    <property type="entry name" value="PGBD-like"/>
    <property type="match status" value="1"/>
</dbReference>
<keyword evidence="1" id="KW-1133">Transmembrane helix</keyword>
<gene>
    <name evidence="3" type="ORF">ACFQ34_26650</name>
</gene>
<dbReference type="RefSeq" id="WP_339124360.1">
    <property type="nucleotide sequence ID" value="NZ_BAABKS010000012.1"/>
</dbReference>
<reference evidence="4" key="1">
    <citation type="journal article" date="2019" name="Int. J. Syst. Evol. Microbiol.">
        <title>The Global Catalogue of Microorganisms (GCM) 10K type strain sequencing project: providing services to taxonomists for standard genome sequencing and annotation.</title>
        <authorList>
            <consortium name="The Broad Institute Genomics Platform"/>
            <consortium name="The Broad Institute Genome Sequencing Center for Infectious Disease"/>
            <person name="Wu L."/>
            <person name="Ma J."/>
        </authorList>
    </citation>
    <scope>NUCLEOTIDE SEQUENCE [LARGE SCALE GENOMIC DNA]</scope>
    <source>
        <strain evidence="4">CCUG 49018</strain>
    </source>
</reference>
<feature type="domain" description="Peptidoglycan binding-like" evidence="2">
    <location>
        <begin position="107"/>
        <end position="161"/>
    </location>
</feature>
<name>A0ABW3VRX9_9PSEU</name>
<dbReference type="InterPro" id="IPR036366">
    <property type="entry name" value="PGBDSf"/>
</dbReference>
<evidence type="ECO:0000256" key="1">
    <source>
        <dbReference type="SAM" id="Phobius"/>
    </source>
</evidence>
<evidence type="ECO:0000313" key="4">
    <source>
        <dbReference type="Proteomes" id="UP001597182"/>
    </source>
</evidence>
<evidence type="ECO:0000259" key="2">
    <source>
        <dbReference type="Pfam" id="PF01471"/>
    </source>
</evidence>
<dbReference type="Gene3D" id="1.10.101.10">
    <property type="entry name" value="PGBD-like superfamily/PGBD"/>
    <property type="match status" value="1"/>
</dbReference>
<sequence>MNTVQVPTVTTTDERPTAVLPAAGARHAAPTGRRSKGVVIAACTAVGLVAAGAVTTLVMTFSGSGATPAPAPAPVPSVSHSTGYVPAGHKVTPVKPVTPVTPVAPSAAIETLQKELGQLNYYEGPVTGVMNAQTTQAITYLQRDAHLPQTGTMNAATQAALANFLANGNNQMAG</sequence>
<dbReference type="InterPro" id="IPR002477">
    <property type="entry name" value="Peptidoglycan-bd-like"/>
</dbReference>
<dbReference type="EMBL" id="JBHTMB010000247">
    <property type="protein sequence ID" value="MFD1236884.1"/>
    <property type="molecule type" value="Genomic_DNA"/>
</dbReference>
<organism evidence="3 4">
    <name type="scientific">Pseudonocardia benzenivorans</name>
    <dbReference type="NCBI Taxonomy" id="228005"/>
    <lineage>
        <taxon>Bacteria</taxon>
        <taxon>Bacillati</taxon>
        <taxon>Actinomycetota</taxon>
        <taxon>Actinomycetes</taxon>
        <taxon>Pseudonocardiales</taxon>
        <taxon>Pseudonocardiaceae</taxon>
        <taxon>Pseudonocardia</taxon>
    </lineage>
</organism>
<keyword evidence="4" id="KW-1185">Reference proteome</keyword>
<dbReference type="Proteomes" id="UP001597182">
    <property type="component" value="Unassembled WGS sequence"/>
</dbReference>
<keyword evidence="1" id="KW-0472">Membrane</keyword>
<dbReference type="InterPro" id="IPR036365">
    <property type="entry name" value="PGBD-like_sf"/>
</dbReference>
<dbReference type="Pfam" id="PF01471">
    <property type="entry name" value="PG_binding_1"/>
    <property type="match status" value="1"/>
</dbReference>
<proteinExistence type="predicted"/>
<evidence type="ECO:0000313" key="3">
    <source>
        <dbReference type="EMBL" id="MFD1236884.1"/>
    </source>
</evidence>
<comment type="caution">
    <text evidence="3">The sequence shown here is derived from an EMBL/GenBank/DDBJ whole genome shotgun (WGS) entry which is preliminary data.</text>
</comment>
<feature type="transmembrane region" description="Helical" evidence="1">
    <location>
        <begin position="38"/>
        <end position="61"/>
    </location>
</feature>
<protein>
    <submittedName>
        <fullName evidence="3">Peptidoglycan-binding domain-containing protein</fullName>
    </submittedName>
</protein>
<accession>A0ABW3VRX9</accession>
<keyword evidence="1" id="KW-0812">Transmembrane</keyword>